<organism evidence="7 8">
    <name type="scientific">Shewanella surugensis</name>
    <dbReference type="NCBI Taxonomy" id="212020"/>
    <lineage>
        <taxon>Bacteria</taxon>
        <taxon>Pseudomonadati</taxon>
        <taxon>Pseudomonadota</taxon>
        <taxon>Gammaproteobacteria</taxon>
        <taxon>Alteromonadales</taxon>
        <taxon>Shewanellaceae</taxon>
        <taxon>Shewanella</taxon>
    </lineage>
</organism>
<name>A0ABT0LF63_9GAMM</name>
<dbReference type="EMBL" id="JAKIKS010000061">
    <property type="protein sequence ID" value="MCL1125796.1"/>
    <property type="molecule type" value="Genomic_DNA"/>
</dbReference>
<keyword evidence="3" id="KW-0274">FAD</keyword>
<dbReference type="Pfam" id="PF03486">
    <property type="entry name" value="HI0933_like"/>
    <property type="match status" value="1"/>
</dbReference>
<evidence type="ECO:0000256" key="1">
    <source>
        <dbReference type="ARBA" id="ARBA00001974"/>
    </source>
</evidence>
<comment type="caution">
    <text evidence="7">The sequence shown here is derived from an EMBL/GenBank/DDBJ whole genome shotgun (WGS) entry which is preliminary data.</text>
</comment>
<dbReference type="RefSeq" id="WP_248941128.1">
    <property type="nucleotide sequence ID" value="NZ_JAKIKS010000061.1"/>
</dbReference>
<keyword evidence="4" id="KW-0472">Membrane</keyword>
<keyword evidence="8" id="KW-1185">Reference proteome</keyword>
<dbReference type="InterPro" id="IPR023166">
    <property type="entry name" value="BaiN-like_dom_sf"/>
</dbReference>
<dbReference type="Gene3D" id="1.10.8.260">
    <property type="entry name" value="HI0933 insert domain-like"/>
    <property type="match status" value="1"/>
</dbReference>
<dbReference type="InterPro" id="IPR055178">
    <property type="entry name" value="RsdA/BaiN/AoA(So)-like_dom"/>
</dbReference>
<evidence type="ECO:0000313" key="8">
    <source>
        <dbReference type="Proteomes" id="UP001203423"/>
    </source>
</evidence>
<dbReference type="PANTHER" id="PTHR42887:SF2">
    <property type="entry name" value="OS12G0638800 PROTEIN"/>
    <property type="match status" value="1"/>
</dbReference>
<dbReference type="SUPFAM" id="SSF51905">
    <property type="entry name" value="FAD/NAD(P)-binding domain"/>
    <property type="match status" value="1"/>
</dbReference>
<keyword evidence="4" id="KW-1133">Transmembrane helix</keyword>
<feature type="transmembrane region" description="Helical" evidence="4">
    <location>
        <begin position="6"/>
        <end position="24"/>
    </location>
</feature>
<evidence type="ECO:0000259" key="6">
    <source>
        <dbReference type="Pfam" id="PF22780"/>
    </source>
</evidence>
<keyword evidence="2" id="KW-0285">Flavoprotein</keyword>
<keyword evidence="4" id="KW-0812">Transmembrane</keyword>
<evidence type="ECO:0000256" key="2">
    <source>
        <dbReference type="ARBA" id="ARBA00022630"/>
    </source>
</evidence>
<evidence type="ECO:0000259" key="5">
    <source>
        <dbReference type="Pfam" id="PF03486"/>
    </source>
</evidence>
<dbReference type="Gene3D" id="2.40.30.10">
    <property type="entry name" value="Translation factors"/>
    <property type="match status" value="1"/>
</dbReference>
<dbReference type="Proteomes" id="UP001203423">
    <property type="component" value="Unassembled WGS sequence"/>
</dbReference>
<dbReference type="PRINTS" id="PR00411">
    <property type="entry name" value="PNDRDTASEI"/>
</dbReference>
<dbReference type="SUPFAM" id="SSF160996">
    <property type="entry name" value="HI0933 insert domain-like"/>
    <property type="match status" value="1"/>
</dbReference>
<protein>
    <submittedName>
        <fullName evidence="7">NAD(P)/FAD-dependent oxidoreductase</fullName>
    </submittedName>
</protein>
<dbReference type="InterPro" id="IPR004792">
    <property type="entry name" value="BaiN-like"/>
</dbReference>
<sequence>MKHQDVIVIGAGAAGLMCALTAGYRGRDVLLIDNAKQLGRKILISGGGRCNFTNLGIEPSAYLCQNPHFCKSALARYTQWDFIAMVERHGIDYHEKTLGQLFCDDSAKKIVEMLRTECEWAGVTTQLRTDITSIQTTSSGYQLQTSQGEYTCESLVIATGGLSMPKLGATPFGYQVAEQFNVSVLSTSAALVPFTLQVADKTKFECLSGIALPVVARAECGKSFKEALLFTHRGLSGPSVLQISSYWKPGQAVSFNLLPEQDFMTWLSDIIKASPKLTLKNALCRIFPKRFVERLLELGELDGVGEKGGQAVSENDKGAIGTKSINQLSKAEQTFLYDYFTDWKVYPNGTEGYRTAEVTLGGIDTDALSSKTMEVKTQKGLYFIGEVVDVSGWLGGYNFQWAWSSGYATGQVC</sequence>
<feature type="domain" description="RsdA/BaiN/AoA(So)-like insert" evidence="6">
    <location>
        <begin position="189"/>
        <end position="307"/>
    </location>
</feature>
<evidence type="ECO:0000256" key="3">
    <source>
        <dbReference type="ARBA" id="ARBA00022827"/>
    </source>
</evidence>
<evidence type="ECO:0000256" key="4">
    <source>
        <dbReference type="SAM" id="Phobius"/>
    </source>
</evidence>
<dbReference type="PANTHER" id="PTHR42887">
    <property type="entry name" value="OS12G0638800 PROTEIN"/>
    <property type="match status" value="1"/>
</dbReference>
<feature type="domain" description="RsdA/BaiN/AoA(So)-like Rossmann fold-like" evidence="5">
    <location>
        <begin position="5"/>
        <end position="411"/>
    </location>
</feature>
<accession>A0ABT0LF63</accession>
<gene>
    <name evidence="7" type="ORF">L2764_15275</name>
</gene>
<dbReference type="InterPro" id="IPR057661">
    <property type="entry name" value="RsdA/BaiN/AoA(So)_Rossmann"/>
</dbReference>
<proteinExistence type="predicted"/>
<evidence type="ECO:0000313" key="7">
    <source>
        <dbReference type="EMBL" id="MCL1125796.1"/>
    </source>
</evidence>
<dbReference type="InterPro" id="IPR036188">
    <property type="entry name" value="FAD/NAD-bd_sf"/>
</dbReference>
<reference evidence="7 8" key="1">
    <citation type="submission" date="2022-01" db="EMBL/GenBank/DDBJ databases">
        <title>Whole genome-based taxonomy of the Shewanellaceae.</title>
        <authorList>
            <person name="Martin-Rodriguez A.J."/>
        </authorList>
    </citation>
    <scope>NUCLEOTIDE SEQUENCE [LARGE SCALE GENOMIC DNA]</scope>
    <source>
        <strain evidence="7 8">DSM 17177</strain>
    </source>
</reference>
<comment type="cofactor">
    <cofactor evidence="1">
        <name>FAD</name>
        <dbReference type="ChEBI" id="CHEBI:57692"/>
    </cofactor>
</comment>
<dbReference type="Pfam" id="PF22780">
    <property type="entry name" value="HI0933_like_1st"/>
    <property type="match status" value="1"/>
</dbReference>
<dbReference type="NCBIfam" id="TIGR00275">
    <property type="entry name" value="aminoacetone oxidase family FAD-binding enzyme"/>
    <property type="match status" value="1"/>
</dbReference>
<dbReference type="Gene3D" id="3.50.50.60">
    <property type="entry name" value="FAD/NAD(P)-binding domain"/>
    <property type="match status" value="1"/>
</dbReference>